<dbReference type="SUPFAM" id="SSF52172">
    <property type="entry name" value="CheY-like"/>
    <property type="match status" value="1"/>
</dbReference>
<sequence length="211" mass="23892">MIKVLIVDDQSLIREGLMMMLSLYDTITLVGEATNGKEAIELIDRIQVDLILMDIRMPIMNGVEATKIIKEKHHDIKVLILTTFNEDEYIFEGLRNGADGYLLKDISSQDLVKAIKTVYEGNVLLQPDVAKKMLGAMTYNNVAQSNLDRHIFKELTKKEYEIALLIGEGKSNKEIASTLYITEGTVKNHITKILDKLDLRDRTQLAVLIKD</sequence>
<dbReference type="PROSITE" id="PS50110">
    <property type="entry name" value="RESPONSE_REGULATORY"/>
    <property type="match status" value="1"/>
</dbReference>
<evidence type="ECO:0000313" key="8">
    <source>
        <dbReference type="EMBL" id="MCQ4922943.1"/>
    </source>
</evidence>
<keyword evidence="9" id="KW-1185">Reference proteome</keyword>
<feature type="modified residue" description="4-aspartylphosphate" evidence="5">
    <location>
        <position position="54"/>
    </location>
</feature>
<dbReference type="InterPro" id="IPR058245">
    <property type="entry name" value="NreC/VraR/RcsB-like_REC"/>
</dbReference>
<dbReference type="InterPro" id="IPR016032">
    <property type="entry name" value="Sig_transdc_resp-reg_C-effctor"/>
</dbReference>
<comment type="caution">
    <text evidence="8">The sequence shown here is derived from an EMBL/GenBank/DDBJ whole genome shotgun (WGS) entry which is preliminary data.</text>
</comment>
<dbReference type="SUPFAM" id="SSF46894">
    <property type="entry name" value="C-terminal effector domain of the bipartite response regulators"/>
    <property type="match status" value="1"/>
</dbReference>
<feature type="domain" description="HTH luxR-type" evidence="6">
    <location>
        <begin position="148"/>
        <end position="211"/>
    </location>
</feature>
<proteinExistence type="predicted"/>
<evidence type="ECO:0000313" key="9">
    <source>
        <dbReference type="Proteomes" id="UP001524478"/>
    </source>
</evidence>
<dbReference type="EMBL" id="JANGAC010000004">
    <property type="protein sequence ID" value="MCQ4922943.1"/>
    <property type="molecule type" value="Genomic_DNA"/>
</dbReference>
<dbReference type="RefSeq" id="WP_256311021.1">
    <property type="nucleotide sequence ID" value="NZ_JANGAC010000004.1"/>
</dbReference>
<dbReference type="Pfam" id="PF00072">
    <property type="entry name" value="Response_reg"/>
    <property type="match status" value="1"/>
</dbReference>
<reference evidence="8 9" key="1">
    <citation type="submission" date="2022-06" db="EMBL/GenBank/DDBJ databases">
        <title>Isolation of gut microbiota from human fecal samples.</title>
        <authorList>
            <person name="Pamer E.G."/>
            <person name="Barat B."/>
            <person name="Waligurski E."/>
            <person name="Medina S."/>
            <person name="Paddock L."/>
            <person name="Mostad J."/>
        </authorList>
    </citation>
    <scope>NUCLEOTIDE SEQUENCE [LARGE SCALE GENOMIC DNA]</scope>
    <source>
        <strain evidence="8 9">DFI.7.95</strain>
    </source>
</reference>
<dbReference type="Proteomes" id="UP001524478">
    <property type="component" value="Unassembled WGS sequence"/>
</dbReference>
<dbReference type="PANTHER" id="PTHR43214">
    <property type="entry name" value="TWO-COMPONENT RESPONSE REGULATOR"/>
    <property type="match status" value="1"/>
</dbReference>
<feature type="domain" description="Response regulatory" evidence="7">
    <location>
        <begin position="3"/>
        <end position="119"/>
    </location>
</feature>
<dbReference type="InterPro" id="IPR011006">
    <property type="entry name" value="CheY-like_superfamily"/>
</dbReference>
<dbReference type="CDD" id="cd06170">
    <property type="entry name" value="LuxR_C_like"/>
    <property type="match status" value="1"/>
</dbReference>
<dbReference type="PRINTS" id="PR00038">
    <property type="entry name" value="HTHLUXR"/>
</dbReference>
<dbReference type="InterPro" id="IPR000792">
    <property type="entry name" value="Tscrpt_reg_LuxR_C"/>
</dbReference>
<dbReference type="PROSITE" id="PS50043">
    <property type="entry name" value="HTH_LUXR_2"/>
    <property type="match status" value="1"/>
</dbReference>
<dbReference type="Gene3D" id="3.40.50.2300">
    <property type="match status" value="1"/>
</dbReference>
<evidence type="ECO:0000256" key="2">
    <source>
        <dbReference type="ARBA" id="ARBA00023015"/>
    </source>
</evidence>
<dbReference type="SMART" id="SM00421">
    <property type="entry name" value="HTH_LUXR"/>
    <property type="match status" value="1"/>
</dbReference>
<evidence type="ECO:0000256" key="1">
    <source>
        <dbReference type="ARBA" id="ARBA00022553"/>
    </source>
</evidence>
<keyword evidence="4" id="KW-0804">Transcription</keyword>
<gene>
    <name evidence="8" type="ORF">NE686_07600</name>
</gene>
<organism evidence="8 9">
    <name type="scientific">Tissierella carlieri</name>
    <dbReference type="NCBI Taxonomy" id="689904"/>
    <lineage>
        <taxon>Bacteria</taxon>
        <taxon>Bacillati</taxon>
        <taxon>Bacillota</taxon>
        <taxon>Tissierellia</taxon>
        <taxon>Tissierellales</taxon>
        <taxon>Tissierellaceae</taxon>
        <taxon>Tissierella</taxon>
    </lineage>
</organism>
<evidence type="ECO:0000256" key="3">
    <source>
        <dbReference type="ARBA" id="ARBA00023125"/>
    </source>
</evidence>
<dbReference type="InterPro" id="IPR039420">
    <property type="entry name" value="WalR-like"/>
</dbReference>
<evidence type="ECO:0000256" key="5">
    <source>
        <dbReference type="PROSITE-ProRule" id="PRU00169"/>
    </source>
</evidence>
<protein>
    <submittedName>
        <fullName evidence="8">Response regulator transcription factor</fullName>
    </submittedName>
</protein>
<dbReference type="PANTHER" id="PTHR43214:SF40">
    <property type="entry name" value="TRANSCRIPTIONAL REGULATORY PROTEIN LNRK"/>
    <property type="match status" value="1"/>
</dbReference>
<evidence type="ECO:0000259" key="7">
    <source>
        <dbReference type="PROSITE" id="PS50110"/>
    </source>
</evidence>
<keyword evidence="1 5" id="KW-0597">Phosphoprotein</keyword>
<accession>A0ABT1S8Z2</accession>
<dbReference type="Pfam" id="PF00196">
    <property type="entry name" value="GerE"/>
    <property type="match status" value="1"/>
</dbReference>
<keyword evidence="3" id="KW-0238">DNA-binding</keyword>
<evidence type="ECO:0000256" key="4">
    <source>
        <dbReference type="ARBA" id="ARBA00023163"/>
    </source>
</evidence>
<keyword evidence="2" id="KW-0805">Transcription regulation</keyword>
<evidence type="ECO:0000259" key="6">
    <source>
        <dbReference type="PROSITE" id="PS50043"/>
    </source>
</evidence>
<dbReference type="CDD" id="cd17535">
    <property type="entry name" value="REC_NarL-like"/>
    <property type="match status" value="1"/>
</dbReference>
<dbReference type="InterPro" id="IPR001789">
    <property type="entry name" value="Sig_transdc_resp-reg_receiver"/>
</dbReference>
<dbReference type="SMART" id="SM00448">
    <property type="entry name" value="REC"/>
    <property type="match status" value="1"/>
</dbReference>
<name>A0ABT1S8Z2_9FIRM</name>